<dbReference type="OrthoDB" id="9007755at2"/>
<dbReference type="AlphaFoldDB" id="A0A4V2FHU7"/>
<reference evidence="1 2" key="1">
    <citation type="journal article" date="2015" name="Stand. Genomic Sci.">
        <title>Genomic Encyclopedia of Bacterial and Archaeal Type Strains, Phase III: the genomes of soil and plant-associated and newly described type strains.</title>
        <authorList>
            <person name="Whitman W.B."/>
            <person name="Woyke T."/>
            <person name="Klenk H.P."/>
            <person name="Zhou Y."/>
            <person name="Lilburn T.G."/>
            <person name="Beck B.J."/>
            <person name="De Vos P."/>
            <person name="Vandamme P."/>
            <person name="Eisen J.A."/>
            <person name="Garrity G."/>
            <person name="Hugenholtz P."/>
            <person name="Kyrpides N.C."/>
        </authorList>
    </citation>
    <scope>NUCLEOTIDE SEQUENCE [LARGE SCALE GENOMIC DNA]</scope>
    <source>
        <strain evidence="1 2">ASC-9842</strain>
    </source>
</reference>
<name>A0A4V2FHU7_9BURK</name>
<sequence length="90" mass="9601">MSSIIVRDLAASKDLDRQSLCAIRGGNSWLSKAANMGPLANVNININQNVQQLQEVNVAAFNNNKIVGVDLGNIALNVKPSQWGGNWAAV</sequence>
<protein>
    <submittedName>
        <fullName evidence="1">Uncharacterized protein</fullName>
    </submittedName>
</protein>
<gene>
    <name evidence="1" type="ORF">EV147_0512</name>
</gene>
<comment type="caution">
    <text evidence="1">The sequence shown here is derived from an EMBL/GenBank/DDBJ whole genome shotgun (WGS) entry which is preliminary data.</text>
</comment>
<dbReference type="Proteomes" id="UP000291078">
    <property type="component" value="Unassembled WGS sequence"/>
</dbReference>
<keyword evidence="2" id="KW-1185">Reference proteome</keyword>
<organism evidence="1 2">
    <name type="scientific">Cupriavidus agavae</name>
    <dbReference type="NCBI Taxonomy" id="1001822"/>
    <lineage>
        <taxon>Bacteria</taxon>
        <taxon>Pseudomonadati</taxon>
        <taxon>Pseudomonadota</taxon>
        <taxon>Betaproteobacteria</taxon>
        <taxon>Burkholderiales</taxon>
        <taxon>Burkholderiaceae</taxon>
        <taxon>Cupriavidus</taxon>
    </lineage>
</organism>
<evidence type="ECO:0000313" key="1">
    <source>
        <dbReference type="EMBL" id="RZT41519.1"/>
    </source>
</evidence>
<accession>A0A4V2FHU7</accession>
<dbReference type="RefSeq" id="WP_130389548.1">
    <property type="nucleotide sequence ID" value="NZ_SGXM01000001.1"/>
</dbReference>
<proteinExistence type="predicted"/>
<dbReference type="EMBL" id="SGXM01000001">
    <property type="protein sequence ID" value="RZT41519.1"/>
    <property type="molecule type" value="Genomic_DNA"/>
</dbReference>
<evidence type="ECO:0000313" key="2">
    <source>
        <dbReference type="Proteomes" id="UP000291078"/>
    </source>
</evidence>